<accession>A0A315Z6W9</accession>
<feature type="modified residue" description="4-aspartylphosphate" evidence="2">
    <location>
        <position position="53"/>
    </location>
</feature>
<evidence type="ECO:0000313" key="6">
    <source>
        <dbReference type="Proteomes" id="UP000245535"/>
    </source>
</evidence>
<keyword evidence="5" id="KW-0808">Transferase</keyword>
<protein>
    <submittedName>
        <fullName evidence="5">Lipopolysaccharide/colanic/teichoic acid biosynthesis glycosyltransferase</fullName>
    </submittedName>
</protein>
<evidence type="ECO:0000256" key="1">
    <source>
        <dbReference type="ARBA" id="ARBA00006464"/>
    </source>
</evidence>
<dbReference type="InterPro" id="IPR003362">
    <property type="entry name" value="Bact_transf"/>
</dbReference>
<comment type="caution">
    <text evidence="5">The sequence shown here is derived from an EMBL/GenBank/DDBJ whole genome shotgun (WGS) entry which is preliminary data.</text>
</comment>
<dbReference type="PANTHER" id="PTHR30576:SF0">
    <property type="entry name" value="UNDECAPRENYL-PHOSPHATE N-ACETYLGALACTOSAMINYL 1-PHOSPHATE TRANSFERASE-RELATED"/>
    <property type="match status" value="1"/>
</dbReference>
<dbReference type="EMBL" id="QGDO01000007">
    <property type="protein sequence ID" value="PWJ38505.1"/>
    <property type="molecule type" value="Genomic_DNA"/>
</dbReference>
<keyword evidence="2" id="KW-0597">Phosphoprotein</keyword>
<dbReference type="Pfam" id="PF00072">
    <property type="entry name" value="Response_reg"/>
    <property type="match status" value="1"/>
</dbReference>
<keyword evidence="3" id="KW-0812">Transmembrane</keyword>
<feature type="domain" description="Response regulatory" evidence="4">
    <location>
        <begin position="5"/>
        <end position="120"/>
    </location>
</feature>
<dbReference type="PROSITE" id="PS50110">
    <property type="entry name" value="RESPONSE_REGULATORY"/>
    <property type="match status" value="1"/>
</dbReference>
<keyword evidence="6" id="KW-1185">Reference proteome</keyword>
<reference evidence="5 6" key="1">
    <citation type="submission" date="2018-03" db="EMBL/GenBank/DDBJ databases">
        <title>Genomic Encyclopedia of Archaeal and Bacterial Type Strains, Phase II (KMG-II): from individual species to whole genera.</title>
        <authorList>
            <person name="Goeker M."/>
        </authorList>
    </citation>
    <scope>NUCLEOTIDE SEQUENCE [LARGE SCALE GENOMIC DNA]</scope>
    <source>
        <strain evidence="5 6">DSM 28229</strain>
    </source>
</reference>
<gene>
    <name evidence="5" type="ORF">BC781_10795</name>
</gene>
<dbReference type="PANTHER" id="PTHR30576">
    <property type="entry name" value="COLANIC BIOSYNTHESIS UDP-GLUCOSE LIPID CARRIER TRANSFERASE"/>
    <property type="match status" value="1"/>
</dbReference>
<dbReference type="Gene3D" id="3.40.50.2300">
    <property type="match status" value="1"/>
</dbReference>
<dbReference type="Proteomes" id="UP000245535">
    <property type="component" value="Unassembled WGS sequence"/>
</dbReference>
<dbReference type="SMART" id="SM00448">
    <property type="entry name" value="REC"/>
    <property type="match status" value="1"/>
</dbReference>
<keyword evidence="3" id="KW-1133">Transmembrane helix</keyword>
<dbReference type="Pfam" id="PF02397">
    <property type="entry name" value="Bac_transf"/>
    <property type="match status" value="1"/>
</dbReference>
<name>A0A315Z6W9_SEDFL</name>
<dbReference type="GO" id="GO:0016780">
    <property type="term" value="F:phosphotransferase activity, for other substituted phosphate groups"/>
    <property type="evidence" value="ECO:0007669"/>
    <property type="project" value="TreeGrafter"/>
</dbReference>
<dbReference type="InterPro" id="IPR011006">
    <property type="entry name" value="CheY-like_superfamily"/>
</dbReference>
<proteinExistence type="inferred from homology"/>
<dbReference type="GO" id="GO:0000160">
    <property type="term" value="P:phosphorelay signal transduction system"/>
    <property type="evidence" value="ECO:0007669"/>
    <property type="project" value="InterPro"/>
</dbReference>
<dbReference type="InterPro" id="IPR001789">
    <property type="entry name" value="Sig_transdc_resp-reg_receiver"/>
</dbReference>
<dbReference type="OrthoDB" id="9774190at2"/>
<feature type="transmembrane region" description="Helical" evidence="3">
    <location>
        <begin position="148"/>
        <end position="172"/>
    </location>
</feature>
<sequence length="395" mass="45119">MKEYKLLLIDDDHFMREFLASFLTEKFEISVLDDANKALKELEDINPDLIIIDLNMPKMDGYTFIQLIKANSELAHFPVMVLSSSEQSSDRIKCLKAGAEDFLLKPFNPEELEIKISKIIEKNNDQNSGNQQKPKTVKKKKSSWIKRAFDIGISFGLLLVLSPILILVAILIRIESPGSVFYTSKRIGSDYKIFDFYKFRSMSNNADAKLSQLSHLNQYANEGVDEDLAEEPVMEDICEDCKLSNGGVCKNEVVKDGQVFCEKVHLHLKKMDEGSAFVKISNDPRVTKIGKFIRNTSIDELPQLFNVLKGDMSLVGNRPLPLYEAEKLTQDEYVKRFRAPAGITGLWQVTKRGKKDMSEEERKELDIEYAKNQSLWLDMKILLMTFPALLQKDDV</sequence>
<dbReference type="AlphaFoldDB" id="A0A315Z6W9"/>
<organism evidence="5 6">
    <name type="scientific">Sediminitomix flava</name>
    <dbReference type="NCBI Taxonomy" id="379075"/>
    <lineage>
        <taxon>Bacteria</taxon>
        <taxon>Pseudomonadati</taxon>
        <taxon>Bacteroidota</taxon>
        <taxon>Cytophagia</taxon>
        <taxon>Cytophagales</taxon>
        <taxon>Flammeovirgaceae</taxon>
        <taxon>Sediminitomix</taxon>
    </lineage>
</organism>
<evidence type="ECO:0000259" key="4">
    <source>
        <dbReference type="PROSITE" id="PS50110"/>
    </source>
</evidence>
<dbReference type="SUPFAM" id="SSF52172">
    <property type="entry name" value="CheY-like"/>
    <property type="match status" value="1"/>
</dbReference>
<comment type="similarity">
    <text evidence="1">Belongs to the bacterial sugar transferase family.</text>
</comment>
<keyword evidence="3" id="KW-0472">Membrane</keyword>
<dbReference type="RefSeq" id="WP_109621633.1">
    <property type="nucleotide sequence ID" value="NZ_QGDO01000007.1"/>
</dbReference>
<evidence type="ECO:0000313" key="5">
    <source>
        <dbReference type="EMBL" id="PWJ38505.1"/>
    </source>
</evidence>
<evidence type="ECO:0000256" key="2">
    <source>
        <dbReference type="PROSITE-ProRule" id="PRU00169"/>
    </source>
</evidence>
<evidence type="ECO:0000256" key="3">
    <source>
        <dbReference type="SAM" id="Phobius"/>
    </source>
</evidence>